<dbReference type="Proteomes" id="UP000836841">
    <property type="component" value="Chromosome 4"/>
</dbReference>
<evidence type="ECO:0000313" key="2">
    <source>
        <dbReference type="EMBL" id="CAH2061303.1"/>
    </source>
</evidence>
<protein>
    <submittedName>
        <fullName evidence="2">Uncharacterized protein</fullName>
    </submittedName>
</protein>
<feature type="compositionally biased region" description="Acidic residues" evidence="1">
    <location>
        <begin position="10"/>
        <end position="22"/>
    </location>
</feature>
<sequence>MISEARSFVAEEESDGDMEETEEPKPKVEEEEEEEAIDESDVELEGDTVEPDNDLPQKIIRSKTSAFDFTSISRIIPLVLTQMGMHQWR</sequence>
<organism evidence="2 3">
    <name type="scientific">Thlaspi arvense</name>
    <name type="common">Field penny-cress</name>
    <dbReference type="NCBI Taxonomy" id="13288"/>
    <lineage>
        <taxon>Eukaryota</taxon>
        <taxon>Viridiplantae</taxon>
        <taxon>Streptophyta</taxon>
        <taxon>Embryophyta</taxon>
        <taxon>Tracheophyta</taxon>
        <taxon>Spermatophyta</taxon>
        <taxon>Magnoliopsida</taxon>
        <taxon>eudicotyledons</taxon>
        <taxon>Gunneridae</taxon>
        <taxon>Pentapetalae</taxon>
        <taxon>rosids</taxon>
        <taxon>malvids</taxon>
        <taxon>Brassicales</taxon>
        <taxon>Brassicaceae</taxon>
        <taxon>Thlaspideae</taxon>
        <taxon>Thlaspi</taxon>
    </lineage>
</organism>
<feature type="compositionally biased region" description="Acidic residues" evidence="1">
    <location>
        <begin position="29"/>
        <end position="53"/>
    </location>
</feature>
<accession>A0AAU9SFF5</accession>
<name>A0AAU9SFF5_THLAR</name>
<proteinExistence type="predicted"/>
<reference evidence="2 3" key="1">
    <citation type="submission" date="2022-03" db="EMBL/GenBank/DDBJ databases">
        <authorList>
            <person name="Nunn A."/>
            <person name="Chopra R."/>
            <person name="Nunn A."/>
            <person name="Contreras Garrido A."/>
        </authorList>
    </citation>
    <scope>NUCLEOTIDE SEQUENCE [LARGE SCALE GENOMIC DNA]</scope>
</reference>
<dbReference type="EMBL" id="OU466860">
    <property type="protein sequence ID" value="CAH2061303.1"/>
    <property type="molecule type" value="Genomic_DNA"/>
</dbReference>
<evidence type="ECO:0000313" key="3">
    <source>
        <dbReference type="Proteomes" id="UP000836841"/>
    </source>
</evidence>
<evidence type="ECO:0000256" key="1">
    <source>
        <dbReference type="SAM" id="MobiDB-lite"/>
    </source>
</evidence>
<gene>
    <name evidence="2" type="ORF">TAV2_LOCUS12265</name>
</gene>
<keyword evidence="3" id="KW-1185">Reference proteome</keyword>
<feature type="region of interest" description="Disordered" evidence="1">
    <location>
        <begin position="1"/>
        <end position="55"/>
    </location>
</feature>
<dbReference type="AlphaFoldDB" id="A0AAU9SFF5"/>